<dbReference type="PANTHER" id="PTHR21064">
    <property type="entry name" value="AMINOGLYCOSIDE PHOSPHOTRANSFERASE DOMAIN-CONTAINING PROTEIN-RELATED"/>
    <property type="match status" value="1"/>
</dbReference>
<organism evidence="2 3">
    <name type="scientific">Solitalea koreensis</name>
    <dbReference type="NCBI Taxonomy" id="543615"/>
    <lineage>
        <taxon>Bacteria</taxon>
        <taxon>Pseudomonadati</taxon>
        <taxon>Bacteroidota</taxon>
        <taxon>Sphingobacteriia</taxon>
        <taxon>Sphingobacteriales</taxon>
        <taxon>Sphingobacteriaceae</taxon>
        <taxon>Solitalea</taxon>
    </lineage>
</organism>
<dbReference type="InterPro" id="IPR002575">
    <property type="entry name" value="Aminoglycoside_PTrfase"/>
</dbReference>
<evidence type="ECO:0000313" key="3">
    <source>
        <dbReference type="Proteomes" id="UP000315971"/>
    </source>
</evidence>
<keyword evidence="2" id="KW-0418">Kinase</keyword>
<dbReference type="Proteomes" id="UP000315971">
    <property type="component" value="Unassembled WGS sequence"/>
</dbReference>
<dbReference type="GO" id="GO:0016301">
    <property type="term" value="F:kinase activity"/>
    <property type="evidence" value="ECO:0007669"/>
    <property type="project" value="UniProtKB-KW"/>
</dbReference>
<feature type="domain" description="Aminoglycoside phosphotransferase" evidence="1">
    <location>
        <begin position="27"/>
        <end position="258"/>
    </location>
</feature>
<dbReference type="InterPro" id="IPR050249">
    <property type="entry name" value="Pseudomonas-type_ThrB"/>
</dbReference>
<protein>
    <submittedName>
        <fullName evidence="2">Ser/Thr protein kinase RdoA involved in Cpx stress response, MazF antagonist</fullName>
    </submittedName>
</protein>
<dbReference type="SUPFAM" id="SSF56112">
    <property type="entry name" value="Protein kinase-like (PK-like)"/>
    <property type="match status" value="1"/>
</dbReference>
<dbReference type="OrthoDB" id="526037at2"/>
<keyword evidence="3" id="KW-1185">Reference proteome</keyword>
<dbReference type="Gene3D" id="3.90.1200.10">
    <property type="match status" value="1"/>
</dbReference>
<sequence>MIQSSIEVFNIEKIIFEFSIQGSISLIKPYGSGHINDTYFLKNQNSDYPDYLLQRINHHIFKDVPALMQNVQRVIDHLRSKLINDKEVMTIVPLKSGMLYHEDEQGNFWRMYHYLPNTKSYDLLENEHQAYEGGKAFGRFQALLADMDASLLQETIPNFHNIEMRLECFHQSLTEDAVGRKSEVGNEIAYIVEREEGMKKLLNLGKRGVLPLRITHNDTKFNNVLLDSNDKAQCVIDLDTVMPGYVAYDFGDAIRTIINTASEDEKDLNKIQLNIKLFEAYTKGYFEEAGTMLTSAEIESLIMGVLLFPYMQAVRFLTDYIDGDTYYKIAFEKHNLQRARAQLQLLLKMEEQEDALNEIIQEKAGYYLSKL</sequence>
<reference evidence="2 3" key="1">
    <citation type="submission" date="2017-05" db="EMBL/GenBank/DDBJ databases">
        <authorList>
            <person name="Varghese N."/>
            <person name="Submissions S."/>
        </authorList>
    </citation>
    <scope>NUCLEOTIDE SEQUENCE [LARGE SCALE GENOMIC DNA]</scope>
    <source>
        <strain evidence="2 3">DSM 21342</strain>
    </source>
</reference>
<accession>A0A521CXP9</accession>
<dbReference type="RefSeq" id="WP_142603472.1">
    <property type="nucleotide sequence ID" value="NZ_FXSZ01000005.1"/>
</dbReference>
<dbReference type="PANTHER" id="PTHR21064:SF5">
    <property type="entry name" value="SLR1880 PROTEIN"/>
    <property type="match status" value="1"/>
</dbReference>
<evidence type="ECO:0000313" key="2">
    <source>
        <dbReference type="EMBL" id="SMO64209.1"/>
    </source>
</evidence>
<evidence type="ECO:0000259" key="1">
    <source>
        <dbReference type="Pfam" id="PF01636"/>
    </source>
</evidence>
<keyword evidence="2" id="KW-0808">Transferase</keyword>
<dbReference type="InterPro" id="IPR011009">
    <property type="entry name" value="Kinase-like_dom_sf"/>
</dbReference>
<dbReference type="Pfam" id="PF01636">
    <property type="entry name" value="APH"/>
    <property type="match status" value="1"/>
</dbReference>
<dbReference type="EMBL" id="FXSZ01000005">
    <property type="protein sequence ID" value="SMO64209.1"/>
    <property type="molecule type" value="Genomic_DNA"/>
</dbReference>
<dbReference type="AlphaFoldDB" id="A0A521CXP9"/>
<gene>
    <name evidence="2" type="ORF">SAMN06265350_10517</name>
</gene>
<proteinExistence type="predicted"/>
<name>A0A521CXP9_9SPHI</name>